<dbReference type="AlphaFoldDB" id="A0A379X1P0"/>
<sequence>MIAIETRQLAGGVVLHAFPEGKRAVPLPWCGVLSWLHLLQPGFIVILPLPWHRQDSG</sequence>
<organism evidence="1 2">
    <name type="scientific">Salmonella enterica I</name>
    <dbReference type="NCBI Taxonomy" id="59201"/>
    <lineage>
        <taxon>Bacteria</taxon>
        <taxon>Pseudomonadati</taxon>
        <taxon>Pseudomonadota</taxon>
        <taxon>Gammaproteobacteria</taxon>
        <taxon>Enterobacterales</taxon>
        <taxon>Enterobacteriaceae</taxon>
        <taxon>Salmonella</taxon>
    </lineage>
</organism>
<reference evidence="1 2" key="1">
    <citation type="submission" date="2018-06" db="EMBL/GenBank/DDBJ databases">
        <authorList>
            <consortium name="Pathogen Informatics"/>
            <person name="Doyle S."/>
        </authorList>
    </citation>
    <scope>NUCLEOTIDE SEQUENCE [LARGE SCALE GENOMIC DNA]</scope>
    <source>
        <strain evidence="1 2">NCTC8261</strain>
    </source>
</reference>
<evidence type="ECO:0000313" key="2">
    <source>
        <dbReference type="Proteomes" id="UP000254712"/>
    </source>
</evidence>
<name>A0A379X1P0_SALET</name>
<dbReference type="EMBL" id="UGXT01000002">
    <property type="protein sequence ID" value="SUH40212.1"/>
    <property type="molecule type" value="Genomic_DNA"/>
</dbReference>
<dbReference type="Proteomes" id="UP000254712">
    <property type="component" value="Unassembled WGS sequence"/>
</dbReference>
<proteinExistence type="predicted"/>
<protein>
    <submittedName>
        <fullName evidence="1">YjfP protein</fullName>
    </submittedName>
</protein>
<accession>A0A379X1P0</accession>
<evidence type="ECO:0000313" key="1">
    <source>
        <dbReference type="EMBL" id="SUH40212.1"/>
    </source>
</evidence>
<gene>
    <name evidence="1" type="ORF">NCTC8261_06593</name>
</gene>